<dbReference type="SUPFAM" id="SSF47598">
    <property type="entry name" value="Ribbon-helix-helix"/>
    <property type="match status" value="1"/>
</dbReference>
<organism evidence="2 3">
    <name type="scientific">Tectimicrobiota bacterium</name>
    <dbReference type="NCBI Taxonomy" id="2528274"/>
    <lineage>
        <taxon>Bacteria</taxon>
        <taxon>Pseudomonadati</taxon>
        <taxon>Nitrospinota/Tectimicrobiota group</taxon>
        <taxon>Candidatus Tectimicrobiota</taxon>
    </lineage>
</organism>
<dbReference type="InterPro" id="IPR010985">
    <property type="entry name" value="Ribbon_hlx_hlx"/>
</dbReference>
<proteinExistence type="predicted"/>
<evidence type="ECO:0000313" key="3">
    <source>
        <dbReference type="Proteomes" id="UP000772181"/>
    </source>
</evidence>
<dbReference type="Pfam" id="PF01402">
    <property type="entry name" value="RHH_1"/>
    <property type="match status" value="1"/>
</dbReference>
<accession>A0A933LQW2</accession>
<dbReference type="Gene3D" id="1.10.1220.10">
    <property type="entry name" value="Met repressor-like"/>
    <property type="match status" value="1"/>
</dbReference>
<feature type="domain" description="Ribbon-helix-helix protein CopG" evidence="1">
    <location>
        <begin position="4"/>
        <end position="39"/>
    </location>
</feature>
<sequence length="78" mass="9205">MKAKISITLRPELYEPIQKEANSRGISLSGLIEEALEFWQQHRLEKDLKEYYQEMSAFHAERALEEEILLPEVWSEGK</sequence>
<name>A0A933LQW2_UNCTE</name>
<evidence type="ECO:0000313" key="2">
    <source>
        <dbReference type="EMBL" id="MBI4595727.1"/>
    </source>
</evidence>
<dbReference type="GO" id="GO:0006355">
    <property type="term" value="P:regulation of DNA-templated transcription"/>
    <property type="evidence" value="ECO:0007669"/>
    <property type="project" value="InterPro"/>
</dbReference>
<evidence type="ECO:0000259" key="1">
    <source>
        <dbReference type="Pfam" id="PF01402"/>
    </source>
</evidence>
<dbReference type="Proteomes" id="UP000772181">
    <property type="component" value="Unassembled WGS sequence"/>
</dbReference>
<dbReference type="InterPro" id="IPR002145">
    <property type="entry name" value="CopG"/>
</dbReference>
<dbReference type="AlphaFoldDB" id="A0A933LQW2"/>
<gene>
    <name evidence="2" type="ORF">HY730_05035</name>
</gene>
<comment type="caution">
    <text evidence="2">The sequence shown here is derived from an EMBL/GenBank/DDBJ whole genome shotgun (WGS) entry which is preliminary data.</text>
</comment>
<dbReference type="EMBL" id="JACQWF010000230">
    <property type="protein sequence ID" value="MBI4595727.1"/>
    <property type="molecule type" value="Genomic_DNA"/>
</dbReference>
<protein>
    <submittedName>
        <fullName evidence="2">Ribbon-helix-helix protein, CopG family</fullName>
    </submittedName>
</protein>
<dbReference type="InterPro" id="IPR013321">
    <property type="entry name" value="Arc_rbn_hlx_hlx"/>
</dbReference>
<reference evidence="2" key="1">
    <citation type="submission" date="2020-07" db="EMBL/GenBank/DDBJ databases">
        <title>Huge and variable diversity of episymbiotic CPR bacteria and DPANN archaea in groundwater ecosystems.</title>
        <authorList>
            <person name="He C.Y."/>
            <person name="Keren R."/>
            <person name="Whittaker M."/>
            <person name="Farag I.F."/>
            <person name="Doudna J."/>
            <person name="Cate J.H.D."/>
            <person name="Banfield J.F."/>
        </authorList>
    </citation>
    <scope>NUCLEOTIDE SEQUENCE</scope>
    <source>
        <strain evidence="2">NC_groundwater_1482_Ag_S-0.65um_47_24</strain>
    </source>
</reference>